<reference evidence="2" key="1">
    <citation type="journal article" date="2022" name="bioRxiv">
        <title>Sequencing and chromosome-scale assembly of the giantPleurodeles waltlgenome.</title>
        <authorList>
            <person name="Brown T."/>
            <person name="Elewa A."/>
            <person name="Iarovenko S."/>
            <person name="Subramanian E."/>
            <person name="Araus A.J."/>
            <person name="Petzold A."/>
            <person name="Susuki M."/>
            <person name="Suzuki K.-i.T."/>
            <person name="Hayashi T."/>
            <person name="Toyoda A."/>
            <person name="Oliveira C."/>
            <person name="Osipova E."/>
            <person name="Leigh N.D."/>
            <person name="Simon A."/>
            <person name="Yun M.H."/>
        </authorList>
    </citation>
    <scope>NUCLEOTIDE SEQUENCE</scope>
    <source>
        <strain evidence="2">20211129_DDA</strain>
        <tissue evidence="2">Liver</tissue>
    </source>
</reference>
<dbReference type="Proteomes" id="UP001066276">
    <property type="component" value="Chromosome 8"/>
</dbReference>
<proteinExistence type="predicted"/>
<name>A0AAV7NWA3_PLEWA</name>
<feature type="compositionally biased region" description="Basic and acidic residues" evidence="1">
    <location>
        <begin position="66"/>
        <end position="89"/>
    </location>
</feature>
<comment type="caution">
    <text evidence="2">The sequence shown here is derived from an EMBL/GenBank/DDBJ whole genome shotgun (WGS) entry which is preliminary data.</text>
</comment>
<dbReference type="EMBL" id="JANPWB010000012">
    <property type="protein sequence ID" value="KAJ1119362.1"/>
    <property type="molecule type" value="Genomic_DNA"/>
</dbReference>
<evidence type="ECO:0000256" key="1">
    <source>
        <dbReference type="SAM" id="MobiDB-lite"/>
    </source>
</evidence>
<evidence type="ECO:0000313" key="3">
    <source>
        <dbReference type="Proteomes" id="UP001066276"/>
    </source>
</evidence>
<organism evidence="2 3">
    <name type="scientific">Pleurodeles waltl</name>
    <name type="common">Iberian ribbed newt</name>
    <dbReference type="NCBI Taxonomy" id="8319"/>
    <lineage>
        <taxon>Eukaryota</taxon>
        <taxon>Metazoa</taxon>
        <taxon>Chordata</taxon>
        <taxon>Craniata</taxon>
        <taxon>Vertebrata</taxon>
        <taxon>Euteleostomi</taxon>
        <taxon>Amphibia</taxon>
        <taxon>Batrachia</taxon>
        <taxon>Caudata</taxon>
        <taxon>Salamandroidea</taxon>
        <taxon>Salamandridae</taxon>
        <taxon>Pleurodelinae</taxon>
        <taxon>Pleurodeles</taxon>
    </lineage>
</organism>
<evidence type="ECO:0000313" key="2">
    <source>
        <dbReference type="EMBL" id="KAJ1119362.1"/>
    </source>
</evidence>
<feature type="compositionally biased region" description="Low complexity" evidence="1">
    <location>
        <begin position="34"/>
        <end position="43"/>
    </location>
</feature>
<gene>
    <name evidence="2" type="ORF">NDU88_007548</name>
</gene>
<dbReference type="AlphaFoldDB" id="A0AAV7NWA3"/>
<accession>A0AAV7NWA3</accession>
<keyword evidence="3" id="KW-1185">Reference proteome</keyword>
<protein>
    <submittedName>
        <fullName evidence="2">Uncharacterized protein</fullName>
    </submittedName>
</protein>
<feature type="region of interest" description="Disordered" evidence="1">
    <location>
        <begin position="28"/>
        <end position="142"/>
    </location>
</feature>
<sequence length="159" mass="17655">MMAKKAEWACTRRAETCDDGTCYGQEELNGGDWGCDPGPDPSGAPKVPTQRPGDVPARGHAGSRTAAREESRNTYGCRERNRPGGETRRLTWQRSGEWERPRVENQPNNRPACRSDRRQPSPALESPDNRAHHTKSPAAFTTAELREDALVLGRRFGLS</sequence>